<sequence>MEPGDLLRDVGHALHVAPPGGDGDDVAIQPEVQLFKNRAHFGLGNVSAEQGVDPLGLQLQGGGCGVFGDNVHHAVHDLARTQQLHQLAGPLNCLHGIHEVQPLFIAGGGLGAHVERHGGAAHGRAAEVGGLK</sequence>
<organism evidence="1">
    <name type="scientific">bioreactor metagenome</name>
    <dbReference type="NCBI Taxonomy" id="1076179"/>
    <lineage>
        <taxon>unclassified sequences</taxon>
        <taxon>metagenomes</taxon>
        <taxon>ecological metagenomes</taxon>
    </lineage>
</organism>
<evidence type="ECO:0000313" key="1">
    <source>
        <dbReference type="EMBL" id="MPM48655.1"/>
    </source>
</evidence>
<comment type="caution">
    <text evidence="1">The sequence shown here is derived from an EMBL/GenBank/DDBJ whole genome shotgun (WGS) entry which is preliminary data.</text>
</comment>
<dbReference type="EMBL" id="VSSQ01012194">
    <property type="protein sequence ID" value="MPM48655.1"/>
    <property type="molecule type" value="Genomic_DNA"/>
</dbReference>
<name>A0A645A652_9ZZZZ</name>
<protein>
    <submittedName>
        <fullName evidence="1">Uncharacterized protein</fullName>
    </submittedName>
</protein>
<proteinExistence type="predicted"/>
<gene>
    <name evidence="1" type="ORF">SDC9_95381</name>
</gene>
<accession>A0A645A652</accession>
<reference evidence="1" key="1">
    <citation type="submission" date="2019-08" db="EMBL/GenBank/DDBJ databases">
        <authorList>
            <person name="Kucharzyk K."/>
            <person name="Murdoch R.W."/>
            <person name="Higgins S."/>
            <person name="Loffler F."/>
        </authorList>
    </citation>
    <scope>NUCLEOTIDE SEQUENCE</scope>
</reference>
<dbReference type="AlphaFoldDB" id="A0A645A652"/>